<protein>
    <submittedName>
        <fullName evidence="1">Uncharacterized protein</fullName>
    </submittedName>
</protein>
<dbReference type="EMBL" id="AWSV01000108">
    <property type="protein sequence ID" value="ERI85075.1"/>
    <property type="molecule type" value="Genomic_DNA"/>
</dbReference>
<comment type="caution">
    <text evidence="1">The sequence shown here is derived from an EMBL/GenBank/DDBJ whole genome shotgun (WGS) entry which is preliminary data.</text>
</comment>
<reference evidence="1 2" key="1">
    <citation type="submission" date="2013-08" db="EMBL/GenBank/DDBJ databases">
        <authorList>
            <person name="Weinstock G."/>
            <person name="Sodergren E."/>
            <person name="Wylie T."/>
            <person name="Fulton L."/>
            <person name="Fulton R."/>
            <person name="Fronick C."/>
            <person name="O'Laughlin M."/>
            <person name="Godfrey J."/>
            <person name="Miner T."/>
            <person name="Herter B."/>
            <person name="Appelbaum E."/>
            <person name="Cordes M."/>
            <person name="Lek S."/>
            <person name="Wollam A."/>
            <person name="Pepin K.H."/>
            <person name="Palsikar V.B."/>
            <person name="Mitreva M."/>
            <person name="Wilson R.K."/>
        </authorList>
    </citation>
    <scope>NUCLEOTIDE SEQUENCE [LARGE SCALE GENOMIC DNA]</scope>
    <source>
        <strain evidence="1 2">F0041</strain>
    </source>
</reference>
<accession>U2CKJ6</accession>
<sequence length="73" mass="8568">MFSEKLTSSFNSSSDKSLFHSFIGILNPCSRFYIQVCRVCSPLVIFPRLYRLEYSKERKLNGKEDFCFLLTND</sequence>
<dbReference type="AlphaFoldDB" id="U2CKJ6"/>
<organism evidence="1 2">
    <name type="scientific">Bacteroides pyogenes F0041</name>
    <dbReference type="NCBI Taxonomy" id="1321819"/>
    <lineage>
        <taxon>Bacteria</taxon>
        <taxon>Pseudomonadati</taxon>
        <taxon>Bacteroidota</taxon>
        <taxon>Bacteroidia</taxon>
        <taxon>Bacteroidales</taxon>
        <taxon>Bacteroidaceae</taxon>
        <taxon>Bacteroides</taxon>
    </lineage>
</organism>
<evidence type="ECO:0000313" key="1">
    <source>
        <dbReference type="EMBL" id="ERI85075.1"/>
    </source>
</evidence>
<dbReference type="Proteomes" id="UP000016496">
    <property type="component" value="Unassembled WGS sequence"/>
</dbReference>
<dbReference type="HOGENOM" id="CLU_2696957_0_0_10"/>
<gene>
    <name evidence="1" type="ORF">HMPREF1981_01961</name>
</gene>
<proteinExistence type="predicted"/>
<name>U2CKJ6_9BACE</name>
<evidence type="ECO:0000313" key="2">
    <source>
        <dbReference type="Proteomes" id="UP000016496"/>
    </source>
</evidence>